<organism evidence="1 2">
    <name type="scientific">Litchfieldella anticariensis (strain DSM 16096 / CECT 5854 / CIP 108499 / LMG 22089 / FP35)</name>
    <name type="common">Halomonas anticariensis</name>
    <dbReference type="NCBI Taxonomy" id="1121939"/>
    <lineage>
        <taxon>Bacteria</taxon>
        <taxon>Pseudomonadati</taxon>
        <taxon>Pseudomonadota</taxon>
        <taxon>Gammaproteobacteria</taxon>
        <taxon>Oceanospirillales</taxon>
        <taxon>Halomonadaceae</taxon>
        <taxon>Litchfieldella</taxon>
    </lineage>
</organism>
<dbReference type="AlphaFoldDB" id="S2KRB3"/>
<dbReference type="Proteomes" id="UP000014463">
    <property type="component" value="Unassembled WGS sequence"/>
</dbReference>
<reference evidence="1 2" key="1">
    <citation type="journal article" date="2013" name="Genome Announc.">
        <title>Draft genome sequence of the moderately halophilic gammaproteobacterium Halomonas anticariensis FP35.</title>
        <authorList>
            <person name="Tahrioui A."/>
            <person name="Quesada E."/>
            <person name="Llamas I."/>
        </authorList>
    </citation>
    <scope>NUCLEOTIDE SEQUENCE [LARGE SCALE GENOMIC DNA]</scope>
    <source>
        <strain evidence="2">DSM 16096 / CECT 5854 / LMG 22089 / FP35</strain>
    </source>
</reference>
<dbReference type="SUPFAM" id="SSF117074">
    <property type="entry name" value="Hypothetical protein PA1324"/>
    <property type="match status" value="1"/>
</dbReference>
<dbReference type="EMBL" id="ASTJ01000011">
    <property type="protein sequence ID" value="EPC04617.1"/>
    <property type="molecule type" value="Genomic_DNA"/>
</dbReference>
<accession>S2KRB3</accession>
<protein>
    <recommendedName>
        <fullName evidence="3">Carboxypeptidase regulatory-like domain-containing protein</fullName>
    </recommendedName>
</protein>
<name>S2KRB3_LITA3</name>
<dbReference type="PROSITE" id="PS51257">
    <property type="entry name" value="PROKAR_LIPOPROTEIN"/>
    <property type="match status" value="1"/>
</dbReference>
<keyword evidence="2" id="KW-1185">Reference proteome</keyword>
<evidence type="ECO:0000313" key="1">
    <source>
        <dbReference type="EMBL" id="EPC04617.1"/>
    </source>
</evidence>
<dbReference type="PATRIC" id="fig|1121939.11.peg.878"/>
<evidence type="ECO:0000313" key="2">
    <source>
        <dbReference type="Proteomes" id="UP000014463"/>
    </source>
</evidence>
<evidence type="ECO:0008006" key="3">
    <source>
        <dbReference type="Google" id="ProtNLM"/>
    </source>
</evidence>
<sequence length="183" mass="19474">MRRYLTLLITGVILTGCQAMGPGVDSTPQRVEIIERGDERGEQPSPSGRIARQVPFPEQEYAALSKHGNATISGRLYYTAPSGDRVYGVNEVVSIAPVTTYSAEAAEAALAGKAIEPADPRAREYTHQAHTDGQGYFTANGLPAGDYYVAGSVRLPGANGRSPIIIHQVHVGAGQTARVTLNR</sequence>
<comment type="caution">
    <text evidence="1">The sequence shown here is derived from an EMBL/GenBank/DDBJ whole genome shotgun (WGS) entry which is preliminary data.</text>
</comment>
<proteinExistence type="predicted"/>
<dbReference type="RefSeq" id="WP_016415359.1">
    <property type="nucleotide sequence ID" value="NZ_AUAB01000001.1"/>
</dbReference>
<dbReference type="OrthoDB" id="9795234at2"/>
<dbReference type="STRING" id="1121939.L861_04655"/>
<gene>
    <name evidence="1" type="ORF">L861_04655</name>
</gene>